<gene>
    <name evidence="1" type="ORF">GCM10009827_101270</name>
</gene>
<proteinExistence type="predicted"/>
<reference evidence="2" key="1">
    <citation type="journal article" date="2019" name="Int. J. Syst. Evol. Microbiol.">
        <title>The Global Catalogue of Microorganisms (GCM) 10K type strain sequencing project: providing services to taxonomists for standard genome sequencing and annotation.</title>
        <authorList>
            <consortium name="The Broad Institute Genomics Platform"/>
            <consortium name="The Broad Institute Genome Sequencing Center for Infectious Disease"/>
            <person name="Wu L."/>
            <person name="Ma J."/>
        </authorList>
    </citation>
    <scope>NUCLEOTIDE SEQUENCE [LARGE SCALE GENOMIC DNA]</scope>
    <source>
        <strain evidence="2">JCM 15933</strain>
    </source>
</reference>
<evidence type="ECO:0000313" key="2">
    <source>
        <dbReference type="Proteomes" id="UP001501470"/>
    </source>
</evidence>
<comment type="caution">
    <text evidence="1">The sequence shown here is derived from an EMBL/GenBank/DDBJ whole genome shotgun (WGS) entry which is preliminary data.</text>
</comment>
<keyword evidence="2" id="KW-1185">Reference proteome</keyword>
<protein>
    <submittedName>
        <fullName evidence="1">Uncharacterized protein</fullName>
    </submittedName>
</protein>
<sequence length="180" mass="18771">MATTAALLGPREQVQHLPNGLDVISGCLPNCALLGTPDGWDEQPDGGGGGCPKQLPAKCVHVHAPEITYPVQRIDDRVGTMRPVPAGGLVRGLAWWHEQAGPVLAVRPAISTSGNEEPELQLGSSAEHVTQRSTTFLAGPAVLATLKFADPPKVDIVSAQVTAGIQQVQRGVGGIGQFRP</sequence>
<organism evidence="1 2">
    <name type="scientific">Dactylosporangium maewongense</name>
    <dbReference type="NCBI Taxonomy" id="634393"/>
    <lineage>
        <taxon>Bacteria</taxon>
        <taxon>Bacillati</taxon>
        <taxon>Actinomycetota</taxon>
        <taxon>Actinomycetes</taxon>
        <taxon>Micromonosporales</taxon>
        <taxon>Micromonosporaceae</taxon>
        <taxon>Dactylosporangium</taxon>
    </lineage>
</organism>
<accession>A0ABP4NKX4</accession>
<evidence type="ECO:0000313" key="1">
    <source>
        <dbReference type="EMBL" id="GAA1563407.1"/>
    </source>
</evidence>
<dbReference type="Proteomes" id="UP001501470">
    <property type="component" value="Unassembled WGS sequence"/>
</dbReference>
<dbReference type="EMBL" id="BAAAQD010000033">
    <property type="protein sequence ID" value="GAA1563407.1"/>
    <property type="molecule type" value="Genomic_DNA"/>
</dbReference>
<name>A0ABP4NKX4_9ACTN</name>